<dbReference type="InterPro" id="IPR045920">
    <property type="entry name" value="DUF6339"/>
</dbReference>
<dbReference type="AlphaFoldDB" id="A0A0A3I621"/>
<dbReference type="Pfam" id="PF19866">
    <property type="entry name" value="DUF6339"/>
    <property type="match status" value="1"/>
</dbReference>
<dbReference type="EMBL" id="JPVN01000008">
    <property type="protein sequence ID" value="KGR78965.1"/>
    <property type="molecule type" value="Genomic_DNA"/>
</dbReference>
<dbReference type="Proteomes" id="UP000030416">
    <property type="component" value="Unassembled WGS sequence"/>
</dbReference>
<name>A0A0A3I621_9BACL</name>
<keyword evidence="2" id="KW-1185">Reference proteome</keyword>
<gene>
    <name evidence="1" type="ORF">CD29_08060</name>
</gene>
<evidence type="ECO:0000313" key="1">
    <source>
        <dbReference type="EMBL" id="KGR78965.1"/>
    </source>
</evidence>
<reference evidence="1 2" key="1">
    <citation type="submission" date="2014-02" db="EMBL/GenBank/DDBJ databases">
        <title>Draft genome sequence of Lysinibacillus manganicus DSM 26584T.</title>
        <authorList>
            <person name="Zhang F."/>
            <person name="Wang G."/>
            <person name="Zhang L."/>
        </authorList>
    </citation>
    <scope>NUCLEOTIDE SEQUENCE [LARGE SCALE GENOMIC DNA]</scope>
    <source>
        <strain evidence="1 2">DSM 26584</strain>
    </source>
</reference>
<comment type="caution">
    <text evidence="1">The sequence shown here is derived from an EMBL/GenBank/DDBJ whole genome shotgun (WGS) entry which is preliminary data.</text>
</comment>
<protein>
    <submittedName>
        <fullName evidence="1">Uncharacterized protein</fullName>
    </submittedName>
</protein>
<sequence length="121" mass="14087">MFVHALARLWWVGYMTYDENNQEDPYWLTEFFCSADFSARCVVFFSSNFTSNCAITKGILRALIALREDGVDIKRAHFVESTKFLNISGGAMVLDLLEDDEVKEMVEKRLLRVFREQVVFN</sequence>
<organism evidence="1 2">
    <name type="scientific">Ureibacillus manganicus DSM 26584</name>
    <dbReference type="NCBI Taxonomy" id="1384049"/>
    <lineage>
        <taxon>Bacteria</taxon>
        <taxon>Bacillati</taxon>
        <taxon>Bacillota</taxon>
        <taxon>Bacilli</taxon>
        <taxon>Bacillales</taxon>
        <taxon>Caryophanaceae</taxon>
        <taxon>Ureibacillus</taxon>
    </lineage>
</organism>
<proteinExistence type="predicted"/>
<accession>A0A0A3I621</accession>
<evidence type="ECO:0000313" key="2">
    <source>
        <dbReference type="Proteomes" id="UP000030416"/>
    </source>
</evidence>
<dbReference type="eggNOG" id="ENOG502ZBE4">
    <property type="taxonomic scope" value="Bacteria"/>
</dbReference>